<sequence>MPVDATQVTALFVYGYPGPPQSFSPKPEAAAVVAYEEKAKLGYHEATGLSGGPTLGGH</sequence>
<dbReference type="EMBL" id="LAZR01037964">
    <property type="protein sequence ID" value="KKL20780.1"/>
    <property type="molecule type" value="Genomic_DNA"/>
</dbReference>
<reference evidence="1" key="1">
    <citation type="journal article" date="2015" name="Nature">
        <title>Complex archaea that bridge the gap between prokaryotes and eukaryotes.</title>
        <authorList>
            <person name="Spang A."/>
            <person name="Saw J.H."/>
            <person name="Jorgensen S.L."/>
            <person name="Zaremba-Niedzwiedzka K."/>
            <person name="Martijn J."/>
            <person name="Lind A.E."/>
            <person name="van Eijk R."/>
            <person name="Schleper C."/>
            <person name="Guy L."/>
            <person name="Ettema T.J."/>
        </authorList>
    </citation>
    <scope>NUCLEOTIDE SEQUENCE</scope>
</reference>
<proteinExistence type="predicted"/>
<comment type="caution">
    <text evidence="1">The sequence shown here is derived from an EMBL/GenBank/DDBJ whole genome shotgun (WGS) entry which is preliminary data.</text>
</comment>
<name>A0A0F9BGA3_9ZZZZ</name>
<protein>
    <submittedName>
        <fullName evidence="1">Uncharacterized protein</fullName>
    </submittedName>
</protein>
<dbReference type="AlphaFoldDB" id="A0A0F9BGA3"/>
<organism evidence="1">
    <name type="scientific">marine sediment metagenome</name>
    <dbReference type="NCBI Taxonomy" id="412755"/>
    <lineage>
        <taxon>unclassified sequences</taxon>
        <taxon>metagenomes</taxon>
        <taxon>ecological metagenomes</taxon>
    </lineage>
</organism>
<evidence type="ECO:0000313" key="1">
    <source>
        <dbReference type="EMBL" id="KKL20780.1"/>
    </source>
</evidence>
<accession>A0A0F9BGA3</accession>
<gene>
    <name evidence="1" type="ORF">LCGC14_2452030</name>
</gene>